<dbReference type="Proteomes" id="UP000192441">
    <property type="component" value="Unassembled WGS sequence"/>
</dbReference>
<evidence type="ECO:0000313" key="2">
    <source>
        <dbReference type="EMBL" id="ORA33192.1"/>
    </source>
</evidence>
<evidence type="ECO:0000313" key="4">
    <source>
        <dbReference type="Proteomes" id="UP000467379"/>
    </source>
</evidence>
<organism evidence="2 3">
    <name type="scientific">Mycobacterium branderi</name>
    <dbReference type="NCBI Taxonomy" id="43348"/>
    <lineage>
        <taxon>Bacteria</taxon>
        <taxon>Bacillati</taxon>
        <taxon>Actinomycetota</taxon>
        <taxon>Actinomycetes</taxon>
        <taxon>Mycobacteriales</taxon>
        <taxon>Mycobacteriaceae</taxon>
        <taxon>Mycobacterium</taxon>
    </lineage>
</organism>
<geneLocation type="plasmid" evidence="1 4">
    <name>pJCM12687</name>
</geneLocation>
<dbReference type="RefSeq" id="WP_083133788.1">
    <property type="nucleotide sequence ID" value="NZ_AP022607.1"/>
</dbReference>
<evidence type="ECO:0000313" key="3">
    <source>
        <dbReference type="Proteomes" id="UP000192441"/>
    </source>
</evidence>
<dbReference type="AlphaFoldDB" id="A0A7I7WD26"/>
<reference evidence="2 3" key="1">
    <citation type="submission" date="2016-12" db="EMBL/GenBank/DDBJ databases">
        <title>The new phylogeny of genus Mycobacterium.</title>
        <authorList>
            <person name="Tortoli E."/>
            <person name="Trovato A."/>
            <person name="Cirillo D.M."/>
        </authorList>
    </citation>
    <scope>NUCLEOTIDE SEQUENCE [LARGE SCALE GENOMIC DNA]</scope>
    <source>
        <strain evidence="2 3">DSM 44624</strain>
    </source>
</reference>
<dbReference type="Proteomes" id="UP000467379">
    <property type="component" value="Plasmid pJCM12687"/>
</dbReference>
<proteinExistence type="predicted"/>
<reference evidence="1 4" key="2">
    <citation type="journal article" date="2019" name="Emerg. Microbes Infect.">
        <title>Comprehensive subspecies identification of 175 nontuberculous mycobacteria species based on 7547 genomic profiles.</title>
        <authorList>
            <person name="Matsumoto Y."/>
            <person name="Kinjo T."/>
            <person name="Motooka D."/>
            <person name="Nabeya D."/>
            <person name="Jung N."/>
            <person name="Uechi K."/>
            <person name="Horii T."/>
            <person name="Iida T."/>
            <person name="Fujita J."/>
            <person name="Nakamura S."/>
        </authorList>
    </citation>
    <scope>NUCLEOTIDE SEQUENCE [LARGE SCALE GENOMIC DNA]</scope>
    <source>
        <strain evidence="1 4">JCM 12687</strain>
        <plasmid evidence="1">pJCM12687</plasmid>
    </source>
</reference>
<keyword evidence="4" id="KW-1185">Reference proteome</keyword>
<name>A0A7I7WD26_9MYCO</name>
<dbReference type="OrthoDB" id="4457510at2"/>
<protein>
    <submittedName>
        <fullName evidence="2">Uncharacterized protein</fullName>
    </submittedName>
</protein>
<keyword evidence="1" id="KW-0614">Plasmid</keyword>
<dbReference type="EMBL" id="MVHM01000020">
    <property type="protein sequence ID" value="ORA33192.1"/>
    <property type="molecule type" value="Genomic_DNA"/>
</dbReference>
<accession>A0A7I7WD26</accession>
<gene>
    <name evidence="2" type="ORF">BST20_22920</name>
    <name evidence="1" type="ORF">MBRA_55490</name>
</gene>
<sequence length="179" mass="19560">MSTSARATHVTPAAMITHSVALIRGQQHADISVYHARTSDARISLTFSGILLVIYTCHAAQGLLEAFAAARGHIARVPREIPAPRADLTEPSARVALSIEWTRRPEYAVAAQTSLNKLKTARIHWIDLYTGPITWQIRDQIGLLSTLELLTRVHRTATAVFPDGDLHSADPTSPDFHAA</sequence>
<dbReference type="EMBL" id="AP022607">
    <property type="protein sequence ID" value="BBZ15354.1"/>
    <property type="molecule type" value="Genomic_DNA"/>
</dbReference>
<evidence type="ECO:0000313" key="1">
    <source>
        <dbReference type="EMBL" id="BBZ15354.1"/>
    </source>
</evidence>
<reference evidence="1" key="3">
    <citation type="submission" date="2020-02" db="EMBL/GenBank/DDBJ databases">
        <authorList>
            <person name="Matsumoto Y."/>
            <person name="Motooka D."/>
            <person name="Nakamura S."/>
        </authorList>
    </citation>
    <scope>NUCLEOTIDE SEQUENCE</scope>
    <source>
        <strain evidence="1">JCM 12687</strain>
        <plasmid evidence="1">pJCM12687</plasmid>
    </source>
</reference>